<evidence type="ECO:0000256" key="1">
    <source>
        <dbReference type="SAM" id="MobiDB-lite"/>
    </source>
</evidence>
<organism evidence="2 3">
    <name type="scientific">Silurus meridionalis</name>
    <name type="common">Southern catfish</name>
    <name type="synonym">Silurus soldatovi meridionalis</name>
    <dbReference type="NCBI Taxonomy" id="175797"/>
    <lineage>
        <taxon>Eukaryota</taxon>
        <taxon>Metazoa</taxon>
        <taxon>Chordata</taxon>
        <taxon>Craniata</taxon>
        <taxon>Vertebrata</taxon>
        <taxon>Euteleostomi</taxon>
        <taxon>Actinopterygii</taxon>
        <taxon>Neopterygii</taxon>
        <taxon>Teleostei</taxon>
        <taxon>Ostariophysi</taxon>
        <taxon>Siluriformes</taxon>
        <taxon>Siluridae</taxon>
        <taxon>Silurus</taxon>
    </lineage>
</organism>
<feature type="region of interest" description="Disordered" evidence="1">
    <location>
        <begin position="143"/>
        <end position="175"/>
    </location>
</feature>
<protein>
    <submittedName>
        <fullName evidence="2">Uncharacterized protein</fullName>
    </submittedName>
</protein>
<gene>
    <name evidence="2" type="ORF">HF521_013704</name>
</gene>
<dbReference type="AlphaFoldDB" id="A0A8T0ACL3"/>
<dbReference type="PANTHER" id="PTHR34488">
    <property type="entry name" value="SI:CH211-245H14.1-RELATED"/>
    <property type="match status" value="1"/>
</dbReference>
<dbReference type="Proteomes" id="UP000606274">
    <property type="component" value="Unassembled WGS sequence"/>
</dbReference>
<dbReference type="PANTHER" id="PTHR34488:SF1">
    <property type="entry name" value="SI:CH211-245H14.1-RELATED"/>
    <property type="match status" value="1"/>
</dbReference>
<feature type="compositionally biased region" description="Basic and acidic residues" evidence="1">
    <location>
        <begin position="154"/>
        <end position="175"/>
    </location>
</feature>
<evidence type="ECO:0000313" key="3">
    <source>
        <dbReference type="Proteomes" id="UP000606274"/>
    </source>
</evidence>
<evidence type="ECO:0000313" key="2">
    <source>
        <dbReference type="EMBL" id="KAF7688897.1"/>
    </source>
</evidence>
<reference evidence="2" key="1">
    <citation type="submission" date="2020-08" db="EMBL/GenBank/DDBJ databases">
        <title>Chromosome-level assembly of Southern catfish (Silurus meridionalis) provides insights into visual adaptation to the nocturnal and benthic lifestyles.</title>
        <authorList>
            <person name="Zhang Y."/>
            <person name="Wang D."/>
            <person name="Peng Z."/>
        </authorList>
    </citation>
    <scope>NUCLEOTIDE SEQUENCE</scope>
    <source>
        <strain evidence="2">SWU-2019-XX</strain>
        <tissue evidence="2">Muscle</tissue>
    </source>
</reference>
<proteinExistence type="predicted"/>
<comment type="caution">
    <text evidence="2">The sequence shown here is derived from an EMBL/GenBank/DDBJ whole genome shotgun (WGS) entry which is preliminary data.</text>
</comment>
<keyword evidence="3" id="KW-1185">Reference proteome</keyword>
<name>A0A8T0ACL3_SILME</name>
<sequence>MALNIFKGNKIRCFEVVPDNIKPSCEQFTNDLKKQRKSMEITDKADCKAVLFYQPIVSRAGTDIEGALQKISNEYEEKYVALVVLHHTFDPECIVPDSKRAVNIQNNEKPEKRLVVDCLFHEDSGLLKCRMNNEAKKEVAKWLREVKHKRNKKQQKDTKQKKDKKKQPDEEQKKR</sequence>
<accession>A0A8T0ACL3</accession>
<dbReference type="EMBL" id="JABFDY010000025">
    <property type="protein sequence ID" value="KAF7688897.1"/>
    <property type="molecule type" value="Genomic_DNA"/>
</dbReference>